<dbReference type="RefSeq" id="WP_188642481.1">
    <property type="nucleotide sequence ID" value="NZ_BMID01000001.1"/>
</dbReference>
<feature type="domain" description="Membrane insertase YidC N-terminal" evidence="16">
    <location>
        <begin position="94"/>
        <end position="369"/>
    </location>
</feature>
<evidence type="ECO:0000256" key="1">
    <source>
        <dbReference type="ARBA" id="ARBA00004429"/>
    </source>
</evidence>
<dbReference type="InterPro" id="IPR028055">
    <property type="entry name" value="YidC/Oxa/ALB_C"/>
</dbReference>
<evidence type="ECO:0000256" key="10">
    <source>
        <dbReference type="ARBA" id="ARBA00023186"/>
    </source>
</evidence>
<organism evidence="17 18">
    <name type="scientific">Blastomonas marina</name>
    <dbReference type="NCBI Taxonomy" id="1867408"/>
    <lineage>
        <taxon>Bacteria</taxon>
        <taxon>Pseudomonadati</taxon>
        <taxon>Pseudomonadota</taxon>
        <taxon>Alphaproteobacteria</taxon>
        <taxon>Sphingomonadales</taxon>
        <taxon>Sphingomonadaceae</taxon>
        <taxon>Blastomonas</taxon>
    </lineage>
</organism>
<evidence type="ECO:0000259" key="16">
    <source>
        <dbReference type="Pfam" id="PF14849"/>
    </source>
</evidence>
<dbReference type="InterPro" id="IPR001708">
    <property type="entry name" value="YidC/ALB3/OXA1/COX18"/>
</dbReference>
<feature type="compositionally biased region" description="Low complexity" evidence="14">
    <location>
        <begin position="44"/>
        <end position="75"/>
    </location>
</feature>
<keyword evidence="9 13" id="KW-0472">Membrane</keyword>
<feature type="transmembrane region" description="Helical" evidence="13">
    <location>
        <begin position="445"/>
        <end position="466"/>
    </location>
</feature>
<dbReference type="HAMAP" id="MF_01810">
    <property type="entry name" value="YidC_type1"/>
    <property type="match status" value="1"/>
</dbReference>
<feature type="region of interest" description="Disordered" evidence="14">
    <location>
        <begin position="44"/>
        <end position="79"/>
    </location>
</feature>
<comment type="caution">
    <text evidence="17">The sequence shown here is derived from an EMBL/GenBank/DDBJ whole genome shotgun (WGS) entry which is preliminary data.</text>
</comment>
<accession>A0ABQ1FG71</accession>
<evidence type="ECO:0000256" key="3">
    <source>
        <dbReference type="ARBA" id="ARBA00015325"/>
    </source>
</evidence>
<dbReference type="NCBIfam" id="TIGR03592">
    <property type="entry name" value="yidC_oxa1_cterm"/>
    <property type="match status" value="1"/>
</dbReference>
<dbReference type="InterPro" id="IPR038221">
    <property type="entry name" value="YidC_periplasmic_sf"/>
</dbReference>
<keyword evidence="10 13" id="KW-0143">Chaperone</keyword>
<dbReference type="InterPro" id="IPR028053">
    <property type="entry name" value="Membr_insert_YidC_N"/>
</dbReference>
<dbReference type="InterPro" id="IPR019998">
    <property type="entry name" value="Membr_insert_YidC"/>
</dbReference>
<evidence type="ECO:0000256" key="5">
    <source>
        <dbReference type="ARBA" id="ARBA00022475"/>
    </source>
</evidence>
<proteinExistence type="inferred from homology"/>
<evidence type="ECO:0000256" key="12">
    <source>
        <dbReference type="ARBA" id="ARBA00033342"/>
    </source>
</evidence>
<dbReference type="Pfam" id="PF14849">
    <property type="entry name" value="YidC_periplas"/>
    <property type="match status" value="1"/>
</dbReference>
<gene>
    <name evidence="13 17" type="primary">yidC</name>
    <name evidence="17" type="ORF">GCM10010923_19100</name>
</gene>
<dbReference type="Proteomes" id="UP000603317">
    <property type="component" value="Unassembled WGS sequence"/>
</dbReference>
<dbReference type="CDD" id="cd19961">
    <property type="entry name" value="EcYidC-like_peri"/>
    <property type="match status" value="1"/>
</dbReference>
<name>A0ABQ1FG71_9SPHN</name>
<keyword evidence="5 13" id="KW-1003">Cell membrane</keyword>
<feature type="transmembrane region" description="Helical" evidence="13">
    <location>
        <begin position="543"/>
        <end position="561"/>
    </location>
</feature>
<evidence type="ECO:0000256" key="7">
    <source>
        <dbReference type="ARBA" id="ARBA00022927"/>
    </source>
</evidence>
<keyword evidence="8 13" id="KW-1133">Transmembrane helix</keyword>
<feature type="domain" description="Membrane insertase YidC/Oxa/ALB C-terminal" evidence="15">
    <location>
        <begin position="380"/>
        <end position="575"/>
    </location>
</feature>
<dbReference type="NCBIfam" id="TIGR03593">
    <property type="entry name" value="yidC_nterm"/>
    <property type="match status" value="1"/>
</dbReference>
<dbReference type="InterPro" id="IPR047196">
    <property type="entry name" value="YidC_ALB_C"/>
</dbReference>
<evidence type="ECO:0000256" key="6">
    <source>
        <dbReference type="ARBA" id="ARBA00022692"/>
    </source>
</evidence>
<dbReference type="PRINTS" id="PR00701">
    <property type="entry name" value="60KDINNERMP"/>
</dbReference>
<keyword evidence="4 13" id="KW-0813">Transport</keyword>
<evidence type="ECO:0000256" key="4">
    <source>
        <dbReference type="ARBA" id="ARBA00022448"/>
    </source>
</evidence>
<evidence type="ECO:0000313" key="18">
    <source>
        <dbReference type="Proteomes" id="UP000603317"/>
    </source>
</evidence>
<keyword evidence="6 13" id="KW-0812">Transmembrane</keyword>
<evidence type="ECO:0000256" key="14">
    <source>
        <dbReference type="SAM" id="MobiDB-lite"/>
    </source>
</evidence>
<comment type="similarity">
    <text evidence="2 13">Belongs to the OXA1/ALB3/YidC family. Type 1 subfamily.</text>
</comment>
<comment type="function">
    <text evidence="13">Required for the insertion and/or proper folding and/or complex formation of integral membrane proteins into the membrane. Involved in integration of membrane proteins that insert both dependently and independently of the Sec translocase complex, as well as at least some lipoproteins. Aids folding of multispanning membrane proteins.</text>
</comment>
<evidence type="ECO:0000256" key="9">
    <source>
        <dbReference type="ARBA" id="ARBA00023136"/>
    </source>
</evidence>
<protein>
    <recommendedName>
        <fullName evidence="3 13">Membrane protein insertase YidC</fullName>
    </recommendedName>
    <alternativeName>
        <fullName evidence="12 13">Foldase YidC</fullName>
    </alternativeName>
    <alternativeName>
        <fullName evidence="11 13">Membrane integrase YidC</fullName>
    </alternativeName>
    <alternativeName>
        <fullName evidence="13">Membrane protein YidC</fullName>
    </alternativeName>
</protein>
<dbReference type="NCBIfam" id="NF002353">
    <property type="entry name" value="PRK01318.1-4"/>
    <property type="match status" value="1"/>
</dbReference>
<comment type="subcellular location">
    <subcellularLocation>
        <location evidence="1">Cell inner membrane</location>
        <topology evidence="1">Multi-pass membrane protein</topology>
    </subcellularLocation>
    <subcellularLocation>
        <location evidence="13">Cell membrane</location>
        <topology evidence="13">Multi-pass membrane protein</topology>
    </subcellularLocation>
</comment>
<feature type="transmembrane region" description="Helical" evidence="13">
    <location>
        <begin position="380"/>
        <end position="399"/>
    </location>
</feature>
<keyword evidence="18" id="KW-1185">Reference proteome</keyword>
<dbReference type="EMBL" id="BMID01000001">
    <property type="protein sequence ID" value="GGA08989.1"/>
    <property type="molecule type" value="Genomic_DNA"/>
</dbReference>
<evidence type="ECO:0000259" key="15">
    <source>
        <dbReference type="Pfam" id="PF02096"/>
    </source>
</evidence>
<dbReference type="PANTHER" id="PTHR12428:SF65">
    <property type="entry name" value="CYTOCHROME C OXIDASE ASSEMBLY PROTEIN COX18, MITOCHONDRIAL"/>
    <property type="match status" value="1"/>
</dbReference>
<evidence type="ECO:0000256" key="11">
    <source>
        <dbReference type="ARBA" id="ARBA00033245"/>
    </source>
</evidence>
<dbReference type="Gene3D" id="2.70.98.90">
    <property type="match status" value="1"/>
</dbReference>
<dbReference type="PANTHER" id="PTHR12428">
    <property type="entry name" value="OXA1"/>
    <property type="match status" value="1"/>
</dbReference>
<evidence type="ECO:0000256" key="13">
    <source>
        <dbReference type="HAMAP-Rule" id="MF_01810"/>
    </source>
</evidence>
<comment type="subunit">
    <text evidence="13">Interacts with the Sec translocase complex via SecD. Specifically interacts with transmembrane segments of nascent integral membrane proteins during membrane integration.</text>
</comment>
<dbReference type="PRINTS" id="PR01900">
    <property type="entry name" value="YIDCPROTEIN"/>
</dbReference>
<feature type="transmembrane region" description="Helical" evidence="13">
    <location>
        <begin position="501"/>
        <end position="522"/>
    </location>
</feature>
<evidence type="ECO:0000313" key="17">
    <source>
        <dbReference type="EMBL" id="GGA08989.1"/>
    </source>
</evidence>
<dbReference type="CDD" id="cd20070">
    <property type="entry name" value="5TM_YidC_Alb3"/>
    <property type="match status" value="1"/>
</dbReference>
<reference evidence="18" key="1">
    <citation type="journal article" date="2019" name="Int. J. Syst. Evol. Microbiol.">
        <title>The Global Catalogue of Microorganisms (GCM) 10K type strain sequencing project: providing services to taxonomists for standard genome sequencing and annotation.</title>
        <authorList>
            <consortium name="The Broad Institute Genomics Platform"/>
            <consortium name="The Broad Institute Genome Sequencing Center for Infectious Disease"/>
            <person name="Wu L."/>
            <person name="Ma J."/>
        </authorList>
    </citation>
    <scope>NUCLEOTIDE SEQUENCE [LARGE SCALE GENOMIC DNA]</scope>
    <source>
        <strain evidence="18">CGMCC 1.15297</strain>
    </source>
</reference>
<evidence type="ECO:0000256" key="8">
    <source>
        <dbReference type="ARBA" id="ARBA00022989"/>
    </source>
</evidence>
<dbReference type="Pfam" id="PF02096">
    <property type="entry name" value="60KD_IMP"/>
    <property type="match status" value="1"/>
</dbReference>
<keyword evidence="7 13" id="KW-0653">Protein transport</keyword>
<evidence type="ECO:0000256" key="2">
    <source>
        <dbReference type="ARBA" id="ARBA00010527"/>
    </source>
</evidence>
<sequence>MNDNRNLIIAIILSALVLIGWDTAMNTFYPQPEKSAEVVEAVDGPQAAAAPTGAGPAPGSDTSAQAPAASGQGAPIEATQPVRDLDSELASAGRVPIDAPGLAGSINLRGALVDDLVLTRHLATLEDGAEEPVRLFAPAGTEAQYFAQFGWVGSGAQFPDRDTVWKVADDATLTPDTPVTLQWTAPDGTGYAIRFAIDDDYMITATQSVANRGGERIVAQPFGVVNRTDRFADEGTWIIHSGPIGAFDDAVNFDIGYDDLVEEGRSSGNGDVDWIGFTDHYWLSSLVPQSGAEAEADFRSLGNSIFRADLVYQPTAVAAGETLTRSTQLFAGAKENDVLDAYEDGGIVNFGHAIDWGWFEWFERPFLWLLKQLESLSGNFGVAIILLTVIIRFFLFPIAQKQFASMAAMRAIQPKMKAIQERYKDDKQKMQQEVMALYKKEKVNPLSGCLPIFIQIPIFFALYKVLMLSVEMRHKPFVLWIEDLSAPDPAHVLNLFGLLPFTPPALLAIGPLAILLGLTMFLQFRMNPIADPVQEQIFKIMPWVLMFVMAPFAAGLLLYWVTNNILTLAQQKYLYSKNPQLREQALKEKEEKRRKLAEAKGQ</sequence>